<sequence length="465" mass="51066">MGTKPQITPEKVRVKEGDTVSLSCSAPAPCPILPPTLTWTPRLNDSVSVTELQEKEDKTKYVSSVLNFTASYLHHNKEMSCSAVYSLQVDSSEKTSQNSFILDVQCKACNEISYHLIGFGFSLPLDPPKNTFVSVSPAGSLLEGHSVTLNCSSKANPAVKNYSWYIVTESGNKTVGSGQELIFNVSRDGGQYYCGAQNEHGTENSAMVVLHVTYPPRISPPWSCNRTAAEISCCCESRGNPSPTIEWRLSDQVLANSTDRVVVEERLGTTGLRSSITMRQKQGDTHVLFCLSRNPLGSFGVHVYIPPSESDSAMLSGDMGITGAADEEDEDRATTLHYANIDFSSVQSNGKEQGVIRGGSQKTTDYAEIRRKPQNDIEVRECKAELQDEEGEYAEILGTRPGAEGEEKKGEPLSESGESSEGELQYPSSTQDQEEQTELEEEEEMEDHIPNKYPQEEEESSQDTN</sequence>
<feature type="compositionally biased region" description="Acidic residues" evidence="4">
    <location>
        <begin position="456"/>
        <end position="465"/>
    </location>
</feature>
<proteinExistence type="predicted"/>
<dbReference type="EMBL" id="JARO02010551">
    <property type="protein sequence ID" value="KPP60609.1"/>
    <property type="molecule type" value="Genomic_DNA"/>
</dbReference>
<evidence type="ECO:0000313" key="7">
    <source>
        <dbReference type="Proteomes" id="UP000034805"/>
    </source>
</evidence>
<feature type="compositionally biased region" description="Basic and acidic residues" evidence="4">
    <location>
        <begin position="403"/>
        <end position="412"/>
    </location>
</feature>
<dbReference type="SUPFAM" id="SSF48726">
    <property type="entry name" value="Immunoglobulin"/>
    <property type="match status" value="2"/>
</dbReference>
<feature type="non-terminal residue" evidence="6">
    <location>
        <position position="465"/>
    </location>
</feature>
<evidence type="ECO:0000256" key="3">
    <source>
        <dbReference type="ARBA" id="ARBA00023157"/>
    </source>
</evidence>
<dbReference type="InterPro" id="IPR036179">
    <property type="entry name" value="Ig-like_dom_sf"/>
</dbReference>
<dbReference type="PANTHER" id="PTHR46484">
    <property type="entry name" value="SI:CH211-171H4.5-RELATED"/>
    <property type="match status" value="1"/>
</dbReference>
<dbReference type="Pfam" id="PF13895">
    <property type="entry name" value="Ig_2"/>
    <property type="match status" value="1"/>
</dbReference>
<feature type="domain" description="Ig-like" evidence="5">
    <location>
        <begin position="5"/>
        <end position="97"/>
    </location>
</feature>
<feature type="domain" description="Ig-like" evidence="5">
    <location>
        <begin position="128"/>
        <end position="209"/>
    </location>
</feature>
<evidence type="ECO:0000313" key="6">
    <source>
        <dbReference type="EMBL" id="KPP60609.1"/>
    </source>
</evidence>
<accession>A0A0N8JWD2</accession>
<feature type="region of interest" description="Disordered" evidence="4">
    <location>
        <begin position="349"/>
        <end position="372"/>
    </location>
</feature>
<dbReference type="PANTHER" id="PTHR46484:SF8">
    <property type="entry name" value="B-CELL RECEPTOR CD22-LIKE-RELATED"/>
    <property type="match status" value="1"/>
</dbReference>
<keyword evidence="3" id="KW-1015">Disulfide bond</keyword>
<dbReference type="Gene3D" id="2.60.40.10">
    <property type="entry name" value="Immunoglobulins"/>
    <property type="match status" value="3"/>
</dbReference>
<dbReference type="InterPro" id="IPR007110">
    <property type="entry name" value="Ig-like_dom"/>
</dbReference>
<evidence type="ECO:0000259" key="5">
    <source>
        <dbReference type="PROSITE" id="PS50835"/>
    </source>
</evidence>
<dbReference type="AlphaFoldDB" id="A0A0N8JWD2"/>
<gene>
    <name evidence="6" type="ORF">Z043_121377</name>
</gene>
<dbReference type="InterPro" id="IPR013783">
    <property type="entry name" value="Ig-like_fold"/>
</dbReference>
<evidence type="ECO:0000256" key="4">
    <source>
        <dbReference type="SAM" id="MobiDB-lite"/>
    </source>
</evidence>
<feature type="region of interest" description="Disordered" evidence="4">
    <location>
        <begin position="390"/>
        <end position="465"/>
    </location>
</feature>
<dbReference type="PROSITE" id="PS50835">
    <property type="entry name" value="IG_LIKE"/>
    <property type="match status" value="2"/>
</dbReference>
<feature type="compositionally biased region" description="Acidic residues" evidence="4">
    <location>
        <begin position="432"/>
        <end position="446"/>
    </location>
</feature>
<dbReference type="GO" id="GO:0016020">
    <property type="term" value="C:membrane"/>
    <property type="evidence" value="ECO:0007669"/>
    <property type="project" value="UniProtKB-SubCell"/>
</dbReference>
<dbReference type="InterPro" id="IPR013162">
    <property type="entry name" value="CD80_C2-set"/>
</dbReference>
<dbReference type="Proteomes" id="UP000034805">
    <property type="component" value="Unassembled WGS sequence"/>
</dbReference>
<name>A0A0N8JWD2_SCLFO</name>
<organism evidence="6 7">
    <name type="scientific">Scleropages formosus</name>
    <name type="common">Asian bonytongue</name>
    <name type="synonym">Osteoglossum formosum</name>
    <dbReference type="NCBI Taxonomy" id="113540"/>
    <lineage>
        <taxon>Eukaryota</taxon>
        <taxon>Metazoa</taxon>
        <taxon>Chordata</taxon>
        <taxon>Craniata</taxon>
        <taxon>Vertebrata</taxon>
        <taxon>Euteleostomi</taxon>
        <taxon>Actinopterygii</taxon>
        <taxon>Neopterygii</taxon>
        <taxon>Teleostei</taxon>
        <taxon>Osteoglossocephala</taxon>
        <taxon>Osteoglossomorpha</taxon>
        <taxon>Osteoglossiformes</taxon>
        <taxon>Osteoglossidae</taxon>
        <taxon>Scleropages</taxon>
    </lineage>
</organism>
<dbReference type="InterPro" id="IPR003599">
    <property type="entry name" value="Ig_sub"/>
</dbReference>
<keyword evidence="2" id="KW-0472">Membrane</keyword>
<protein>
    <recommendedName>
        <fullName evidence="5">Ig-like domain-containing protein</fullName>
    </recommendedName>
</protein>
<reference evidence="6 7" key="1">
    <citation type="submission" date="2015-08" db="EMBL/GenBank/DDBJ databases">
        <title>The genome of the Asian arowana (Scleropages formosus).</title>
        <authorList>
            <person name="Tan M.H."/>
            <person name="Gan H.M."/>
            <person name="Croft L.J."/>
            <person name="Austin C.M."/>
        </authorList>
    </citation>
    <scope>NUCLEOTIDE SEQUENCE [LARGE SCALE GENOMIC DNA]</scope>
    <source>
        <strain evidence="6">Aro1</strain>
    </source>
</reference>
<evidence type="ECO:0000256" key="2">
    <source>
        <dbReference type="ARBA" id="ARBA00023136"/>
    </source>
</evidence>
<evidence type="ECO:0000256" key="1">
    <source>
        <dbReference type="ARBA" id="ARBA00004167"/>
    </source>
</evidence>
<comment type="caution">
    <text evidence="6">The sequence shown here is derived from an EMBL/GenBank/DDBJ whole genome shotgun (WGS) entry which is preliminary data.</text>
</comment>
<comment type="subcellular location">
    <subcellularLocation>
        <location evidence="1">Membrane</location>
        <topology evidence="1">Single-pass membrane protein</topology>
    </subcellularLocation>
</comment>
<dbReference type="SMART" id="SM00409">
    <property type="entry name" value="IG"/>
    <property type="match status" value="2"/>
</dbReference>
<feature type="compositionally biased region" description="Low complexity" evidence="4">
    <location>
        <begin position="413"/>
        <end position="424"/>
    </location>
</feature>
<dbReference type="Pfam" id="PF08205">
    <property type="entry name" value="C2-set_2"/>
    <property type="match status" value="1"/>
</dbReference>